<dbReference type="SUPFAM" id="SSF48452">
    <property type="entry name" value="TPR-like"/>
    <property type="match status" value="1"/>
</dbReference>
<dbReference type="SMART" id="SM00028">
    <property type="entry name" value="TPR"/>
    <property type="match status" value="5"/>
</dbReference>
<dbReference type="Pfam" id="PF13424">
    <property type="entry name" value="TPR_12"/>
    <property type="match status" value="2"/>
</dbReference>
<dbReference type="PROSITE" id="PS50125">
    <property type="entry name" value="GUANYLATE_CYCLASE_2"/>
    <property type="match status" value="1"/>
</dbReference>
<evidence type="ECO:0000256" key="8">
    <source>
        <dbReference type="ARBA" id="ARBA00022840"/>
    </source>
</evidence>
<dbReference type="FunFam" id="3.30.70.1230:FF:000033">
    <property type="entry name" value="Adenylate cyclase"/>
    <property type="match status" value="1"/>
</dbReference>
<dbReference type="GO" id="GO:0004016">
    <property type="term" value="F:adenylate cyclase activity"/>
    <property type="evidence" value="ECO:0007669"/>
    <property type="project" value="UniProtKB-EC"/>
</dbReference>
<comment type="subunit">
    <text evidence="16">Homodimer. Can also exist as monomer.</text>
</comment>
<dbReference type="AlphaFoldDB" id="V6SQH8"/>
<dbReference type="OrthoDB" id="9806704at2"/>
<comment type="caution">
    <text evidence="20">The sequence shown here is derived from an EMBL/GenBank/DDBJ whole genome shotgun (WGS) entry which is preliminary data.</text>
</comment>
<gene>
    <name evidence="20" type="ORF">FLJC2902T_18360</name>
</gene>
<evidence type="ECO:0000256" key="3">
    <source>
        <dbReference type="ARBA" id="ARBA00012201"/>
    </source>
</evidence>
<evidence type="ECO:0000256" key="13">
    <source>
        <dbReference type="ARBA" id="ARBA00023239"/>
    </source>
</evidence>
<evidence type="ECO:0000256" key="10">
    <source>
        <dbReference type="ARBA" id="ARBA00022989"/>
    </source>
</evidence>
<dbReference type="EMBL" id="AVGG01000007">
    <property type="protein sequence ID" value="ESU28472.1"/>
    <property type="molecule type" value="Genomic_DNA"/>
</dbReference>
<dbReference type="GO" id="GO:0046872">
    <property type="term" value="F:metal ion binding"/>
    <property type="evidence" value="ECO:0007669"/>
    <property type="project" value="UniProtKB-KW"/>
</dbReference>
<evidence type="ECO:0000256" key="12">
    <source>
        <dbReference type="ARBA" id="ARBA00023136"/>
    </source>
</evidence>
<dbReference type="PROSITE" id="PS00452">
    <property type="entry name" value="GUANYLATE_CYCLASE_1"/>
    <property type="match status" value="1"/>
</dbReference>
<evidence type="ECO:0000256" key="16">
    <source>
        <dbReference type="ARBA" id="ARBA00064436"/>
    </source>
</evidence>
<evidence type="ECO:0000256" key="6">
    <source>
        <dbReference type="ARBA" id="ARBA00022723"/>
    </source>
</evidence>
<dbReference type="PATRIC" id="fig|1341181.4.peg.1807"/>
<evidence type="ECO:0000313" key="20">
    <source>
        <dbReference type="EMBL" id="ESU28472.1"/>
    </source>
</evidence>
<keyword evidence="13 17" id="KW-0456">Lyase</keyword>
<organism evidence="20 21">
    <name type="scientific">Flavobacterium limnosediminis JC2902</name>
    <dbReference type="NCBI Taxonomy" id="1341181"/>
    <lineage>
        <taxon>Bacteria</taxon>
        <taxon>Pseudomonadati</taxon>
        <taxon>Bacteroidota</taxon>
        <taxon>Flavobacteriia</taxon>
        <taxon>Flavobacteriales</taxon>
        <taxon>Flavobacteriaceae</taxon>
        <taxon>Flavobacterium</taxon>
    </lineage>
</organism>
<dbReference type="PANTHER" id="PTHR11920:SF335">
    <property type="entry name" value="GUANYLATE CYCLASE"/>
    <property type="match status" value="1"/>
</dbReference>
<keyword evidence="7" id="KW-0547">Nucleotide-binding</keyword>
<evidence type="ECO:0000256" key="18">
    <source>
        <dbReference type="SAM" id="Phobius"/>
    </source>
</evidence>
<name>V6SQH8_9FLAO</name>
<dbReference type="SUPFAM" id="SSF55073">
    <property type="entry name" value="Nucleotide cyclase"/>
    <property type="match status" value="1"/>
</dbReference>
<evidence type="ECO:0000256" key="4">
    <source>
        <dbReference type="ARBA" id="ARBA00021420"/>
    </source>
</evidence>
<keyword evidence="6" id="KW-0479">Metal-binding</keyword>
<keyword evidence="11" id="KW-0115">cAMP biosynthesis</keyword>
<evidence type="ECO:0000259" key="19">
    <source>
        <dbReference type="PROSITE" id="PS50125"/>
    </source>
</evidence>
<evidence type="ECO:0000256" key="1">
    <source>
        <dbReference type="ARBA" id="ARBA00001593"/>
    </source>
</evidence>
<evidence type="ECO:0000256" key="17">
    <source>
        <dbReference type="RuleBase" id="RU000405"/>
    </source>
</evidence>
<dbReference type="GO" id="GO:0005886">
    <property type="term" value="C:plasma membrane"/>
    <property type="evidence" value="ECO:0007669"/>
    <property type="project" value="UniProtKB-ARBA"/>
</dbReference>
<evidence type="ECO:0000256" key="14">
    <source>
        <dbReference type="ARBA" id="ARBA00032597"/>
    </source>
</evidence>
<dbReference type="PANTHER" id="PTHR11920">
    <property type="entry name" value="GUANYLYL CYCLASE"/>
    <property type="match status" value="1"/>
</dbReference>
<dbReference type="InterPro" id="IPR011990">
    <property type="entry name" value="TPR-like_helical_dom_sf"/>
</dbReference>
<evidence type="ECO:0000256" key="11">
    <source>
        <dbReference type="ARBA" id="ARBA00022998"/>
    </source>
</evidence>
<dbReference type="InterPro" id="IPR018297">
    <property type="entry name" value="A/G_cyclase_CS"/>
</dbReference>
<comment type="subcellular location">
    <subcellularLocation>
        <location evidence="2">Membrane</location>
    </subcellularLocation>
</comment>
<comment type="catalytic activity">
    <reaction evidence="1">
        <text>ATP = 3',5'-cyclic AMP + diphosphate</text>
        <dbReference type="Rhea" id="RHEA:15389"/>
        <dbReference type="ChEBI" id="CHEBI:30616"/>
        <dbReference type="ChEBI" id="CHEBI:33019"/>
        <dbReference type="ChEBI" id="CHEBI:58165"/>
        <dbReference type="EC" id="4.6.1.1"/>
    </reaction>
</comment>
<evidence type="ECO:0000256" key="5">
    <source>
        <dbReference type="ARBA" id="ARBA00022692"/>
    </source>
</evidence>
<protein>
    <recommendedName>
        <fullName evidence="4">Adenylate cyclase</fullName>
        <ecNumber evidence="3">4.6.1.1</ecNumber>
    </recommendedName>
    <alternativeName>
        <fullName evidence="14">ATP pyrophosphate-lyase</fullName>
    </alternativeName>
    <alternativeName>
        <fullName evidence="15">Adenylyl cyclase</fullName>
    </alternativeName>
</protein>
<keyword evidence="5 18" id="KW-0812">Transmembrane</keyword>
<dbReference type="Gene3D" id="1.25.40.10">
    <property type="entry name" value="Tetratricopeptide repeat domain"/>
    <property type="match status" value="2"/>
</dbReference>
<dbReference type="STRING" id="1341181.FLJC2902T_18360"/>
<feature type="transmembrane region" description="Helical" evidence="18">
    <location>
        <begin position="360"/>
        <end position="380"/>
    </location>
</feature>
<dbReference type="SMART" id="SM00044">
    <property type="entry name" value="CYCc"/>
    <property type="match status" value="1"/>
</dbReference>
<keyword evidence="10 18" id="KW-1133">Transmembrane helix</keyword>
<keyword evidence="12 18" id="KW-0472">Membrane</keyword>
<evidence type="ECO:0000313" key="21">
    <source>
        <dbReference type="Proteomes" id="UP000018004"/>
    </source>
</evidence>
<dbReference type="EC" id="4.6.1.1" evidence="3"/>
<evidence type="ECO:0000256" key="15">
    <source>
        <dbReference type="ARBA" id="ARBA00032637"/>
    </source>
</evidence>
<dbReference type="Gene3D" id="3.30.70.1230">
    <property type="entry name" value="Nucleotide cyclase"/>
    <property type="match status" value="1"/>
</dbReference>
<dbReference type="RefSeq" id="WP_023579455.1">
    <property type="nucleotide sequence ID" value="NZ_AVGG01000007.1"/>
</dbReference>
<keyword evidence="9" id="KW-0460">Magnesium</keyword>
<dbReference type="eggNOG" id="COG2114">
    <property type="taxonomic scope" value="Bacteria"/>
</dbReference>
<dbReference type="InterPro" id="IPR019734">
    <property type="entry name" value="TPR_rpt"/>
</dbReference>
<keyword evidence="8" id="KW-0067">ATP-binding</keyword>
<dbReference type="eggNOG" id="COG0457">
    <property type="taxonomic scope" value="Bacteria"/>
</dbReference>
<dbReference type="InterPro" id="IPR050401">
    <property type="entry name" value="Cyclic_nucleotide_synthase"/>
</dbReference>
<dbReference type="GO" id="GO:0005524">
    <property type="term" value="F:ATP binding"/>
    <property type="evidence" value="ECO:0007669"/>
    <property type="project" value="UniProtKB-KW"/>
</dbReference>
<sequence length="606" mass="69154">MNANALKYCSRGFLFFFFLVCPIFSLFSQNQKVADSLLLIYKRNNLSTPEKLELLRNLSFNEVTNLEQSLKYADELIALAKSEKNYLYLSRGYYQKGNKNRVAGNLKQALAAFFKSREAAQKAQHPILEGLSISAIADVYSVMGNSANAESYYNQAAQILRKTDDTISLATTLLNAGEEYTKNNKFKAALERFKEAGILFKKAKYASGEAYTLGNMGMIFAKQGKDNLALEYIKQSIAMLEEQEDYYAISDYLTYMSDIYLKKNEIPKALEFAKRSLELAQKHQLKDQISNSNLKLSELFEKSGKLSASYHHYKNYILYRDSVTNLKTVQQMADLRTNYEISQKQTEVDLLHEQKRNQQLIAGSTTLATFLIVLLAIGLYRRYRFIKKTNLIIEAEKQRSDTLLLNILPEETAHELKQNGKVQAKKFDSVSVLFTDFKDFTQYAENLTPEKLVESVDYYFSKFDEIIEKYNLEKIKTVGDSYMCAAGLPFPTSDHANKMLLAAQEIAAFVKKAQTTELFLHTPYQIRIGIHSGPVVAGVVGTKKFAYDIWGDTVNIASRMESNSEPGRINISENTYQLIKEHFHCTFRGEIEVKNKGMMKMYFVDA</sequence>
<dbReference type="CDD" id="cd07302">
    <property type="entry name" value="CHD"/>
    <property type="match status" value="1"/>
</dbReference>
<evidence type="ECO:0000256" key="9">
    <source>
        <dbReference type="ARBA" id="ARBA00022842"/>
    </source>
</evidence>
<reference evidence="20 21" key="1">
    <citation type="submission" date="2013-08" db="EMBL/GenBank/DDBJ databases">
        <title>Flavobacterium limnosediminis JC2902 genome sequencing.</title>
        <authorList>
            <person name="Lee K."/>
            <person name="Yi H."/>
            <person name="Park S."/>
            <person name="Chun J."/>
        </authorList>
    </citation>
    <scope>NUCLEOTIDE SEQUENCE [LARGE SCALE GENOMIC DNA]</scope>
    <source>
        <strain evidence="20 21">JC2902</strain>
    </source>
</reference>
<evidence type="ECO:0000256" key="7">
    <source>
        <dbReference type="ARBA" id="ARBA00022741"/>
    </source>
</evidence>
<dbReference type="GO" id="GO:0035556">
    <property type="term" value="P:intracellular signal transduction"/>
    <property type="evidence" value="ECO:0007669"/>
    <property type="project" value="InterPro"/>
</dbReference>
<keyword evidence="21" id="KW-1185">Reference proteome</keyword>
<accession>V6SQH8</accession>
<dbReference type="InterPro" id="IPR001054">
    <property type="entry name" value="A/G_cyclase"/>
</dbReference>
<dbReference type="Pfam" id="PF00211">
    <property type="entry name" value="Guanylate_cyc"/>
    <property type="match status" value="1"/>
</dbReference>
<dbReference type="InterPro" id="IPR029787">
    <property type="entry name" value="Nucleotide_cyclase"/>
</dbReference>
<evidence type="ECO:0000256" key="2">
    <source>
        <dbReference type="ARBA" id="ARBA00004370"/>
    </source>
</evidence>
<proteinExistence type="inferred from homology"/>
<dbReference type="GO" id="GO:0006171">
    <property type="term" value="P:cAMP biosynthetic process"/>
    <property type="evidence" value="ECO:0007669"/>
    <property type="project" value="UniProtKB-KW"/>
</dbReference>
<comment type="similarity">
    <text evidence="17">Belongs to the adenylyl cyclase class-4/guanylyl cyclase family.</text>
</comment>
<dbReference type="Proteomes" id="UP000018004">
    <property type="component" value="Unassembled WGS sequence"/>
</dbReference>
<feature type="domain" description="Guanylate cyclase" evidence="19">
    <location>
        <begin position="431"/>
        <end position="561"/>
    </location>
</feature>